<evidence type="ECO:0000313" key="3">
    <source>
        <dbReference type="WBParaSite" id="HCON_00088050-00001"/>
    </source>
</evidence>
<dbReference type="Proteomes" id="UP000025227">
    <property type="component" value="Unplaced"/>
</dbReference>
<organism evidence="2 3">
    <name type="scientific">Haemonchus contortus</name>
    <name type="common">Barber pole worm</name>
    <dbReference type="NCBI Taxonomy" id="6289"/>
    <lineage>
        <taxon>Eukaryota</taxon>
        <taxon>Metazoa</taxon>
        <taxon>Ecdysozoa</taxon>
        <taxon>Nematoda</taxon>
        <taxon>Chromadorea</taxon>
        <taxon>Rhabditida</taxon>
        <taxon>Rhabditina</taxon>
        <taxon>Rhabditomorpha</taxon>
        <taxon>Strongyloidea</taxon>
        <taxon>Trichostrongylidae</taxon>
        <taxon>Haemonchus</taxon>
    </lineage>
</organism>
<feature type="domain" description="Helix-turn-helix" evidence="1">
    <location>
        <begin position="99"/>
        <end position="151"/>
    </location>
</feature>
<dbReference type="PANTHER" id="PTHR21301">
    <property type="entry name" value="REVERSE TRANSCRIPTASE"/>
    <property type="match status" value="1"/>
</dbReference>
<evidence type="ECO:0000259" key="1">
    <source>
        <dbReference type="Pfam" id="PF26215"/>
    </source>
</evidence>
<dbReference type="AlphaFoldDB" id="A0A7I4YDZ4"/>
<reference evidence="3" key="1">
    <citation type="submission" date="2020-12" db="UniProtKB">
        <authorList>
            <consortium name="WormBaseParasite"/>
        </authorList>
    </citation>
    <scope>IDENTIFICATION</scope>
    <source>
        <strain evidence="3">MHco3</strain>
    </source>
</reference>
<proteinExistence type="predicted"/>
<accession>A0A7I4YDZ4</accession>
<sequence length="196" mass="22718">MGQRLAPVLAICFMSRIEEPVMARLPLMSCRYTDDCFIVTLTLSEMDECFRIMNEPSPYIRLTREVPQDGWLPYLNTQINVSSGIVHVKWYRKRISKKILIHATSAHPSAIKCAVTRNMYRTATRMCSGITKREESSRLASGITRSNGYIRYHIITLEDSTLTRETLCAKTNYLYVYRSSLTRYLLQYNGVLFEHN</sequence>
<dbReference type="PANTHER" id="PTHR21301:SF10">
    <property type="entry name" value="REVERSE TRANSCRIPTASE DOMAIN-CONTAINING PROTEIN"/>
    <property type="match status" value="1"/>
</dbReference>
<dbReference type="WBParaSite" id="HCON_00088050-00001">
    <property type="protein sequence ID" value="HCON_00088050-00001"/>
    <property type="gene ID" value="HCON_00088050"/>
</dbReference>
<dbReference type="InterPro" id="IPR058912">
    <property type="entry name" value="HTH_animal"/>
</dbReference>
<dbReference type="Pfam" id="PF26215">
    <property type="entry name" value="HTH_animal"/>
    <property type="match status" value="1"/>
</dbReference>
<protein>
    <submittedName>
        <fullName evidence="3">Reverse transcriptase domain-containing protein</fullName>
    </submittedName>
</protein>
<name>A0A7I4YDZ4_HAECO</name>
<keyword evidence="2" id="KW-1185">Reference proteome</keyword>
<evidence type="ECO:0000313" key="2">
    <source>
        <dbReference type="Proteomes" id="UP000025227"/>
    </source>
</evidence>